<evidence type="ECO:0000313" key="2">
    <source>
        <dbReference type="Proteomes" id="UP000051952"/>
    </source>
</evidence>
<evidence type="ECO:0000313" key="1">
    <source>
        <dbReference type="EMBL" id="CUF50429.1"/>
    </source>
</evidence>
<keyword evidence="2" id="KW-1185">Reference proteome</keyword>
<name>A0A0S4IMP1_BODSA</name>
<dbReference type="Proteomes" id="UP000051952">
    <property type="component" value="Unassembled WGS sequence"/>
</dbReference>
<protein>
    <submittedName>
        <fullName evidence="1">Uncharacterized protein</fullName>
    </submittedName>
</protein>
<sequence>MFGGWPPSDELEEVAAREANGSPLYMLPLAVLRHLLVSSRHRNDSSERVDEEDTAAAAALRPQASWTKITAGVMPRTRHGHHLVCCEHETYLFGGSYWAHGDTVAPQDMVYDHLAGHWYQTEPLFPSRFCSAVTASGSFRSQPLKPTATPNSTSMVVVYSFGGLDLSRQTTSSLFRAWLPSRSWEEITTFGSVPAPQFKSCLVADVMYEYSPADRREGKRTEGRLFHLDGFLPDTSRVKRLHMLDLSTDIWREVCFAPDLVRSQIAHISYSEERADSDLRHNNDEATASLESTSTSTLSAGRVASFTVFGGMPSRKGKRFRSSAMATFNTRTMMWDQSKLVYARVPGVTAHVVVAIPPTAEDETVHGNSSSSNAKRDDVLSGPLRSMVVSLSICGNEDDPLQPDENSLGRQTSSIHVFSRKPRTLKEIAARHIHQMRIPCHINASPAPRDEILDELF</sequence>
<dbReference type="Gene3D" id="2.120.10.80">
    <property type="entry name" value="Kelch-type beta propeller"/>
    <property type="match status" value="1"/>
</dbReference>
<dbReference type="SUPFAM" id="SSF117281">
    <property type="entry name" value="Kelch motif"/>
    <property type="match status" value="2"/>
</dbReference>
<accession>A0A0S4IMP1</accession>
<dbReference type="OrthoDB" id="271578at2759"/>
<dbReference type="VEuPathDB" id="TriTrypDB:BSAL_63085"/>
<dbReference type="InterPro" id="IPR015915">
    <property type="entry name" value="Kelch-typ_b-propeller"/>
</dbReference>
<dbReference type="EMBL" id="CYKH01000341">
    <property type="protein sequence ID" value="CUF50429.1"/>
    <property type="molecule type" value="Genomic_DNA"/>
</dbReference>
<gene>
    <name evidence="1" type="ORF">BSAL_63085</name>
</gene>
<dbReference type="AlphaFoldDB" id="A0A0S4IMP1"/>
<reference evidence="2" key="1">
    <citation type="submission" date="2015-09" db="EMBL/GenBank/DDBJ databases">
        <authorList>
            <consortium name="Pathogen Informatics"/>
        </authorList>
    </citation>
    <scope>NUCLEOTIDE SEQUENCE [LARGE SCALE GENOMIC DNA]</scope>
    <source>
        <strain evidence="2">Lake Konstanz</strain>
    </source>
</reference>
<proteinExistence type="predicted"/>
<organism evidence="1 2">
    <name type="scientific">Bodo saltans</name>
    <name type="common">Flagellated protozoan</name>
    <dbReference type="NCBI Taxonomy" id="75058"/>
    <lineage>
        <taxon>Eukaryota</taxon>
        <taxon>Discoba</taxon>
        <taxon>Euglenozoa</taxon>
        <taxon>Kinetoplastea</taxon>
        <taxon>Metakinetoplastina</taxon>
        <taxon>Eubodonida</taxon>
        <taxon>Bodonidae</taxon>
        <taxon>Bodo</taxon>
    </lineage>
</organism>